<dbReference type="InterPro" id="IPR008271">
    <property type="entry name" value="Ser/Thr_kinase_AS"/>
</dbReference>
<keyword evidence="2 3" id="KW-0067">ATP-binding</keyword>
<reference evidence="6 7" key="1">
    <citation type="submission" date="2024-02" db="EMBL/GenBank/DDBJ databases">
        <authorList>
            <person name="Chen Y."/>
            <person name="Shah S."/>
            <person name="Dougan E. K."/>
            <person name="Thang M."/>
            <person name="Chan C."/>
        </authorList>
    </citation>
    <scope>NUCLEOTIDE SEQUENCE [LARGE SCALE GENOMIC DNA]</scope>
</reference>
<accession>A0ABP0PBC4</accession>
<feature type="binding site" evidence="3">
    <location>
        <position position="81"/>
    </location>
    <ligand>
        <name>ATP</name>
        <dbReference type="ChEBI" id="CHEBI:30616"/>
    </ligand>
</feature>
<feature type="compositionally biased region" description="Low complexity" evidence="4">
    <location>
        <begin position="779"/>
        <end position="790"/>
    </location>
</feature>
<dbReference type="Gene3D" id="3.30.200.20">
    <property type="entry name" value="Phosphorylase Kinase, domain 1"/>
    <property type="match status" value="1"/>
</dbReference>
<keyword evidence="1 3" id="KW-0547">Nucleotide-binding</keyword>
<evidence type="ECO:0000256" key="1">
    <source>
        <dbReference type="ARBA" id="ARBA00022741"/>
    </source>
</evidence>
<feature type="domain" description="Protein kinase" evidence="5">
    <location>
        <begin position="52"/>
        <end position="349"/>
    </location>
</feature>
<dbReference type="PROSITE" id="PS00107">
    <property type="entry name" value="PROTEIN_KINASE_ATP"/>
    <property type="match status" value="1"/>
</dbReference>
<feature type="region of interest" description="Disordered" evidence="4">
    <location>
        <begin position="556"/>
        <end position="603"/>
    </location>
</feature>
<feature type="region of interest" description="Disordered" evidence="4">
    <location>
        <begin position="397"/>
        <end position="476"/>
    </location>
</feature>
<dbReference type="SMART" id="SM00220">
    <property type="entry name" value="S_TKc"/>
    <property type="match status" value="1"/>
</dbReference>
<feature type="compositionally biased region" description="Low complexity" evidence="4">
    <location>
        <begin position="675"/>
        <end position="684"/>
    </location>
</feature>
<feature type="compositionally biased region" description="Basic and acidic residues" evidence="4">
    <location>
        <begin position="706"/>
        <end position="719"/>
    </location>
</feature>
<dbReference type="InterPro" id="IPR017441">
    <property type="entry name" value="Protein_kinase_ATP_BS"/>
</dbReference>
<evidence type="ECO:0000313" key="7">
    <source>
        <dbReference type="Proteomes" id="UP001642484"/>
    </source>
</evidence>
<evidence type="ECO:0000256" key="2">
    <source>
        <dbReference type="ARBA" id="ARBA00022840"/>
    </source>
</evidence>
<dbReference type="SUPFAM" id="SSF56112">
    <property type="entry name" value="Protein kinase-like (PK-like)"/>
    <property type="match status" value="1"/>
</dbReference>
<sequence>MRTVFGISLDQLNEQTDVQRTLCWLCCPMQRARSARSVLGGEASSFQLPARYHFQKLLGSGSYGVVASFRDATDGRDVAIKRMRKVFDNFLMLRRTLREIKLMRHFRHPNLLQLHDVLLVESGGELYISMELMDCDLDRLVRGRGVPLEESLCRSYCSQVLLGLLHLHCAHVIHRDLKPANIFIRLKAHEAKIGDLGLSRGIAVDGQTGEAIHPIEEQLTEYVVTRWYRAPEVLLARSKYGPKVDVWSVGCILYEMWTAKALFPGKNSLDQLSKVVGIMGMPSLEEQWWVPEESRPLLLRCSPQSRSVKGLSKMLGHLDGDGATMLRGLLAFDPSRRLSVEAALQHPYLEGCSSTAQVERAKVVEAADVTYDLQYDGISKGGEANALSKLARMLRQEAASPRARRSLSRERLSRRSARRALSTERDERESINPALTVEAAKADDDDVVKLTSQRSTEKRPKPSKSYQALHKQKQEHQELQDGAVITADVLDLPLDTDATPEVTATSGETERLLLKRSSLPAAAIPSASHGLRSRAAWKKALVAAQHARAAQDAILNGQGSSESSAFKSKAETSNEVSRRGSALKVNPTASTMSEAGPRRVEEDEAEISHQLSKLQALQEEQERKLQRFLGDVQAPAVAPSRSAGGCSSQVSGTGDRMDRSNRRSSAPELTERAGSRAGRGARGALASKLEMARDARDAARSAGVRGFDRERTREERENDGSISAREAPSSPSGSLRAAASLASDRAGLDAAGMPRPSLFDQLLESRDLPSSRPSPPGPATTTGPSPQSRPSPRRKGQQPQQSHSATPRRASRRADPSDGSSSRRPALPGDVRSVSPKPARRRDMLRGTQSSQNKVTARSKSPNAQGLRQPLGSESQQSISGLQKELPNTSCTTRQNPFDAAKLARPGVSEPTEQGPAKVSRPVEPEIIVALPEVPAELPDAGYDSPDSPLHRSTVEGPRNMLKVEQTVLFRGLRDGDDELNFAAPADSLPVRSMSIRDLNQLHTDGDRLVNRSSG</sequence>
<dbReference type="PANTHER" id="PTHR24055">
    <property type="entry name" value="MITOGEN-ACTIVATED PROTEIN KINASE"/>
    <property type="match status" value="1"/>
</dbReference>
<dbReference type="EMBL" id="CAXAMN010022873">
    <property type="protein sequence ID" value="CAK9073332.1"/>
    <property type="molecule type" value="Genomic_DNA"/>
</dbReference>
<dbReference type="PROSITE" id="PS00108">
    <property type="entry name" value="PROTEIN_KINASE_ST"/>
    <property type="match status" value="1"/>
</dbReference>
<evidence type="ECO:0000259" key="5">
    <source>
        <dbReference type="PROSITE" id="PS50011"/>
    </source>
</evidence>
<dbReference type="Proteomes" id="UP001642484">
    <property type="component" value="Unassembled WGS sequence"/>
</dbReference>
<dbReference type="Pfam" id="PF00069">
    <property type="entry name" value="Pkinase"/>
    <property type="match status" value="1"/>
</dbReference>
<feature type="compositionally biased region" description="Basic and acidic residues" evidence="4">
    <location>
        <begin position="421"/>
        <end position="430"/>
    </location>
</feature>
<dbReference type="PROSITE" id="PS50011">
    <property type="entry name" value="PROTEIN_KINASE_DOM"/>
    <property type="match status" value="1"/>
</dbReference>
<feature type="compositionally biased region" description="Low complexity" evidence="4">
    <location>
        <begin position="727"/>
        <end position="752"/>
    </location>
</feature>
<comment type="caution">
    <text evidence="6">The sequence shown here is derived from an EMBL/GenBank/DDBJ whole genome shotgun (WGS) entry which is preliminary data.</text>
</comment>
<proteinExistence type="predicted"/>
<feature type="compositionally biased region" description="Polar residues" evidence="4">
    <location>
        <begin position="847"/>
        <end position="896"/>
    </location>
</feature>
<evidence type="ECO:0000313" key="6">
    <source>
        <dbReference type="EMBL" id="CAK9073332.1"/>
    </source>
</evidence>
<evidence type="ECO:0000256" key="4">
    <source>
        <dbReference type="SAM" id="MobiDB-lite"/>
    </source>
</evidence>
<evidence type="ECO:0000256" key="3">
    <source>
        <dbReference type="PROSITE-ProRule" id="PRU10141"/>
    </source>
</evidence>
<dbReference type="InterPro" id="IPR011009">
    <property type="entry name" value="Kinase-like_dom_sf"/>
</dbReference>
<keyword evidence="7" id="KW-1185">Reference proteome</keyword>
<feature type="compositionally biased region" description="Basic and acidic residues" evidence="4">
    <location>
        <begin position="568"/>
        <end position="578"/>
    </location>
</feature>
<feature type="region of interest" description="Disordered" evidence="4">
    <location>
        <begin position="938"/>
        <end position="959"/>
    </location>
</feature>
<organism evidence="6 7">
    <name type="scientific">Durusdinium trenchii</name>
    <dbReference type="NCBI Taxonomy" id="1381693"/>
    <lineage>
        <taxon>Eukaryota</taxon>
        <taxon>Sar</taxon>
        <taxon>Alveolata</taxon>
        <taxon>Dinophyceae</taxon>
        <taxon>Suessiales</taxon>
        <taxon>Symbiodiniaceae</taxon>
        <taxon>Durusdinium</taxon>
    </lineage>
</organism>
<dbReference type="InterPro" id="IPR000719">
    <property type="entry name" value="Prot_kinase_dom"/>
</dbReference>
<name>A0ABP0PBC4_9DINO</name>
<dbReference type="InterPro" id="IPR050117">
    <property type="entry name" value="MAPK"/>
</dbReference>
<feature type="compositionally biased region" description="Basic and acidic residues" evidence="4">
    <location>
        <begin position="690"/>
        <end position="699"/>
    </location>
</feature>
<gene>
    <name evidence="6" type="ORF">CCMP2556_LOCUS36099</name>
</gene>
<protein>
    <recommendedName>
        <fullName evidence="5">Protein kinase domain-containing protein</fullName>
    </recommendedName>
</protein>
<dbReference type="Gene3D" id="1.10.510.10">
    <property type="entry name" value="Transferase(Phosphotransferase) domain 1"/>
    <property type="match status" value="1"/>
</dbReference>
<feature type="region of interest" description="Disordered" evidence="4">
    <location>
        <begin position="634"/>
        <end position="923"/>
    </location>
</feature>